<comment type="similarity">
    <text evidence="5">Belongs to the SAT4 family.</text>
</comment>
<reference evidence="9" key="1">
    <citation type="submission" date="2023-06" db="EMBL/GenBank/DDBJ databases">
        <title>Genome-scale phylogeny and comparative genomics of the fungal order Sordariales.</title>
        <authorList>
            <consortium name="Lawrence Berkeley National Laboratory"/>
            <person name="Hensen N."/>
            <person name="Bonometti L."/>
            <person name="Westerberg I."/>
            <person name="Brannstrom I.O."/>
            <person name="Guillou S."/>
            <person name="Cros-Aarteil S."/>
            <person name="Calhoun S."/>
            <person name="Haridas S."/>
            <person name="Kuo A."/>
            <person name="Mondo S."/>
            <person name="Pangilinan J."/>
            <person name="Riley R."/>
            <person name="Labutti K."/>
            <person name="Andreopoulos B."/>
            <person name="Lipzen A."/>
            <person name="Chen C."/>
            <person name="Yanf M."/>
            <person name="Daum C."/>
            <person name="Ng V."/>
            <person name="Clum A."/>
            <person name="Steindorff A."/>
            <person name="Ohm R."/>
            <person name="Martin F."/>
            <person name="Silar P."/>
            <person name="Natvig D."/>
            <person name="Lalanne C."/>
            <person name="Gautier V."/>
            <person name="Ament-Velasquez S.L."/>
            <person name="Kruys A."/>
            <person name="Hutchinson M.I."/>
            <person name="Powell A.J."/>
            <person name="Barry K."/>
            <person name="Miller A.N."/>
            <person name="Grigoriev I.V."/>
            <person name="Debuchy R."/>
            <person name="Gladieux P."/>
            <person name="Thoren M.H."/>
            <person name="Johannesson H."/>
        </authorList>
    </citation>
    <scope>NUCLEOTIDE SEQUENCE</scope>
    <source>
        <strain evidence="9">CBS 606.72</strain>
    </source>
</reference>
<feature type="transmembrane region" description="Helical" evidence="7">
    <location>
        <begin position="217"/>
        <end position="235"/>
    </location>
</feature>
<keyword evidence="3 7" id="KW-1133">Transmembrane helix</keyword>
<sequence>MAASDDSGPLPHRSLLALVWTCFSVAALLVAIRTVTRLKFTVRRLTGEDYCMLLALATLLTLCVLETIQLPSLYHITAVLAGTIPLSAELITQTEDYLRLEFAIIILFWSVLWCVKASFLALYFKLFRELVLYRRVWYLLASFTVLAYGGCVITLCLSCGQITNFFKFGQCAKQEYIWASNLSVYYSTTIDVFTDLCIMAMPLRLIYNVKVSPKQKLGLVCVFGLCFVMIAFAIIRAKQVLVPQAFVDLKMLMIWSTLTAAISVIVGSLPALKILVTNRPSTKHSLYGSGAGAKKQQYSHGSDHRNMGVPLGSISSEKRSIMGRRTDTSDSQEEILQQDNGRFVMVKHDITVSFDDVDHPRPTFPPGRLDDSAYGRAV</sequence>
<comment type="subcellular location">
    <subcellularLocation>
        <location evidence="1">Membrane</location>
        <topology evidence="1">Multi-pass membrane protein</topology>
    </subcellularLocation>
</comment>
<evidence type="ECO:0000313" key="9">
    <source>
        <dbReference type="EMBL" id="KAK0614687.1"/>
    </source>
</evidence>
<feature type="transmembrane region" description="Helical" evidence="7">
    <location>
        <begin position="255"/>
        <end position="276"/>
    </location>
</feature>
<evidence type="ECO:0000256" key="5">
    <source>
        <dbReference type="ARBA" id="ARBA00038359"/>
    </source>
</evidence>
<proteinExistence type="inferred from homology"/>
<dbReference type="Proteomes" id="UP001175000">
    <property type="component" value="Unassembled WGS sequence"/>
</dbReference>
<dbReference type="InterPro" id="IPR049326">
    <property type="entry name" value="Rhodopsin_dom_fungi"/>
</dbReference>
<dbReference type="Pfam" id="PF20684">
    <property type="entry name" value="Fung_rhodopsin"/>
    <property type="match status" value="1"/>
</dbReference>
<keyword evidence="2 7" id="KW-0812">Transmembrane</keyword>
<dbReference type="PANTHER" id="PTHR33048:SF162">
    <property type="entry name" value="SATRATOXIN BIOSYNTHESIS SC1 CLUSTER PROTEIN 4"/>
    <property type="match status" value="1"/>
</dbReference>
<feature type="transmembrane region" description="Helical" evidence="7">
    <location>
        <begin position="53"/>
        <end position="82"/>
    </location>
</feature>
<feature type="transmembrane region" description="Helical" evidence="7">
    <location>
        <begin position="136"/>
        <end position="163"/>
    </location>
</feature>
<feature type="compositionally biased region" description="Basic and acidic residues" evidence="6">
    <location>
        <begin position="368"/>
        <end position="378"/>
    </location>
</feature>
<feature type="transmembrane region" description="Helical" evidence="7">
    <location>
        <begin position="15"/>
        <end position="32"/>
    </location>
</feature>
<feature type="transmembrane region" description="Helical" evidence="7">
    <location>
        <begin position="102"/>
        <end position="124"/>
    </location>
</feature>
<feature type="region of interest" description="Disordered" evidence="6">
    <location>
        <begin position="357"/>
        <end position="378"/>
    </location>
</feature>
<dbReference type="InterPro" id="IPR052337">
    <property type="entry name" value="SAT4-like"/>
</dbReference>
<evidence type="ECO:0000256" key="7">
    <source>
        <dbReference type="SAM" id="Phobius"/>
    </source>
</evidence>
<feature type="region of interest" description="Disordered" evidence="6">
    <location>
        <begin position="286"/>
        <end position="312"/>
    </location>
</feature>
<evidence type="ECO:0000256" key="2">
    <source>
        <dbReference type="ARBA" id="ARBA00022692"/>
    </source>
</evidence>
<evidence type="ECO:0000259" key="8">
    <source>
        <dbReference type="Pfam" id="PF20684"/>
    </source>
</evidence>
<evidence type="ECO:0000313" key="10">
    <source>
        <dbReference type="Proteomes" id="UP001175000"/>
    </source>
</evidence>
<evidence type="ECO:0000256" key="6">
    <source>
        <dbReference type="SAM" id="MobiDB-lite"/>
    </source>
</evidence>
<organism evidence="9 10">
    <name type="scientific">Immersiella caudata</name>
    <dbReference type="NCBI Taxonomy" id="314043"/>
    <lineage>
        <taxon>Eukaryota</taxon>
        <taxon>Fungi</taxon>
        <taxon>Dikarya</taxon>
        <taxon>Ascomycota</taxon>
        <taxon>Pezizomycotina</taxon>
        <taxon>Sordariomycetes</taxon>
        <taxon>Sordariomycetidae</taxon>
        <taxon>Sordariales</taxon>
        <taxon>Lasiosphaeriaceae</taxon>
        <taxon>Immersiella</taxon>
    </lineage>
</organism>
<gene>
    <name evidence="9" type="ORF">B0T14DRAFT_463212</name>
</gene>
<dbReference type="GO" id="GO:0016020">
    <property type="term" value="C:membrane"/>
    <property type="evidence" value="ECO:0007669"/>
    <property type="project" value="UniProtKB-SubCell"/>
</dbReference>
<evidence type="ECO:0000256" key="4">
    <source>
        <dbReference type="ARBA" id="ARBA00023136"/>
    </source>
</evidence>
<keyword evidence="10" id="KW-1185">Reference proteome</keyword>
<dbReference type="PANTHER" id="PTHR33048">
    <property type="entry name" value="PTH11-LIKE INTEGRAL MEMBRANE PROTEIN (AFU_ORTHOLOGUE AFUA_5G11245)"/>
    <property type="match status" value="1"/>
</dbReference>
<comment type="caution">
    <text evidence="9">The sequence shown here is derived from an EMBL/GenBank/DDBJ whole genome shotgun (WGS) entry which is preliminary data.</text>
</comment>
<dbReference type="EMBL" id="JAULSU010000006">
    <property type="protein sequence ID" value="KAK0614687.1"/>
    <property type="molecule type" value="Genomic_DNA"/>
</dbReference>
<protein>
    <recommendedName>
        <fullName evidence="8">Rhodopsin domain-containing protein</fullName>
    </recommendedName>
</protein>
<accession>A0AA39WFZ2</accession>
<dbReference type="AlphaFoldDB" id="A0AA39WFZ2"/>
<evidence type="ECO:0000256" key="3">
    <source>
        <dbReference type="ARBA" id="ARBA00022989"/>
    </source>
</evidence>
<feature type="transmembrane region" description="Helical" evidence="7">
    <location>
        <begin position="183"/>
        <end position="205"/>
    </location>
</feature>
<keyword evidence="4 7" id="KW-0472">Membrane</keyword>
<name>A0AA39WFZ2_9PEZI</name>
<evidence type="ECO:0000256" key="1">
    <source>
        <dbReference type="ARBA" id="ARBA00004141"/>
    </source>
</evidence>
<feature type="domain" description="Rhodopsin" evidence="8">
    <location>
        <begin position="33"/>
        <end position="276"/>
    </location>
</feature>